<dbReference type="EMBL" id="DVGZ01000073">
    <property type="protein sequence ID" value="HIR47355.1"/>
    <property type="molecule type" value="Genomic_DNA"/>
</dbReference>
<comment type="similarity">
    <text evidence="1">Belongs to the serpin family.</text>
</comment>
<dbReference type="InterPro" id="IPR036186">
    <property type="entry name" value="Serpin_sf"/>
</dbReference>
<accession>A0A9D1DEH7</accession>
<name>A0A9D1DEH7_9FIRM</name>
<dbReference type="PANTHER" id="PTHR11461:SF211">
    <property type="entry name" value="GH10112P-RELATED"/>
    <property type="match status" value="1"/>
</dbReference>
<evidence type="ECO:0000313" key="4">
    <source>
        <dbReference type="Proteomes" id="UP000824242"/>
    </source>
</evidence>
<dbReference type="GO" id="GO:0004867">
    <property type="term" value="F:serine-type endopeptidase inhibitor activity"/>
    <property type="evidence" value="ECO:0007669"/>
    <property type="project" value="InterPro"/>
</dbReference>
<feature type="domain" description="Serpin" evidence="2">
    <location>
        <begin position="104"/>
        <end position="463"/>
    </location>
</feature>
<dbReference type="Gene3D" id="3.30.497.10">
    <property type="entry name" value="Antithrombin, subunit I, domain 2"/>
    <property type="match status" value="1"/>
</dbReference>
<dbReference type="InterPro" id="IPR042178">
    <property type="entry name" value="Serpin_sf_1"/>
</dbReference>
<dbReference type="Proteomes" id="UP000824242">
    <property type="component" value="Unassembled WGS sequence"/>
</dbReference>
<dbReference type="SMART" id="SM00093">
    <property type="entry name" value="SERPIN"/>
    <property type="match status" value="1"/>
</dbReference>
<reference evidence="3" key="1">
    <citation type="submission" date="2020-10" db="EMBL/GenBank/DDBJ databases">
        <authorList>
            <person name="Gilroy R."/>
        </authorList>
    </citation>
    <scope>NUCLEOTIDE SEQUENCE</scope>
    <source>
        <strain evidence="3">ChiSxjej1B13-7958</strain>
    </source>
</reference>
<proteinExistence type="inferred from homology"/>
<evidence type="ECO:0000313" key="3">
    <source>
        <dbReference type="EMBL" id="HIR47355.1"/>
    </source>
</evidence>
<dbReference type="InterPro" id="IPR000215">
    <property type="entry name" value="Serpin_fam"/>
</dbReference>
<dbReference type="InterPro" id="IPR023796">
    <property type="entry name" value="Serpin_dom"/>
</dbReference>
<dbReference type="GO" id="GO:0005615">
    <property type="term" value="C:extracellular space"/>
    <property type="evidence" value="ECO:0007669"/>
    <property type="project" value="InterPro"/>
</dbReference>
<dbReference type="SUPFAM" id="SSF56574">
    <property type="entry name" value="Serpins"/>
    <property type="match status" value="1"/>
</dbReference>
<evidence type="ECO:0000256" key="1">
    <source>
        <dbReference type="RuleBase" id="RU000411"/>
    </source>
</evidence>
<gene>
    <name evidence="3" type="ORF">IAB89_06810</name>
</gene>
<dbReference type="AlphaFoldDB" id="A0A9D1DEH7"/>
<sequence length="466" mass="52108">MREKKKTFCSYRRKSPVVLVSIALVITVLAGFVTVFKPAKNPLLETVYAISTPEYPTMAQKPQDTEDLEEYQKNYALWKADRELQTQELAHEAGSLNKLIPFFQKSSVSILTQNPEENCVYSPLSLYLSLSMLAEVTGGESREQILNLLGSNDMEDLRIQAEAVWNANYCDDGATKLLLANSVWLNEEYSFVPSTLQTLAKAYYASSFRGQMGSEELDAALRSWLNSQTGNFLQEQAQDVALTSDTVAALVSTVFYQAAWEDEFSKDATEQEVFHSPQGNLLCDFMKQDRSQLYYRGDGFSAVSLELDDGNSLTWLLLPDQETSPEELITNGKALSFLLWEEERKPQSVFVHLSVPKFDVSCELSLEEHLQNMGVVNLFSPELSNFSPLTDRSDLYINSVEQATRVTVDEKGCTGASYTAIQVSEGADAFAEKDVTFTLDRPFLFAVTTSENLPLFVGVVNQPAEQ</sequence>
<dbReference type="InterPro" id="IPR023795">
    <property type="entry name" value="Serpin_CS"/>
</dbReference>
<reference evidence="3" key="2">
    <citation type="journal article" date="2021" name="PeerJ">
        <title>Extensive microbial diversity within the chicken gut microbiome revealed by metagenomics and culture.</title>
        <authorList>
            <person name="Gilroy R."/>
            <person name="Ravi A."/>
            <person name="Getino M."/>
            <person name="Pursley I."/>
            <person name="Horton D.L."/>
            <person name="Alikhan N.F."/>
            <person name="Baker D."/>
            <person name="Gharbi K."/>
            <person name="Hall N."/>
            <person name="Watson M."/>
            <person name="Adriaenssens E.M."/>
            <person name="Foster-Nyarko E."/>
            <person name="Jarju S."/>
            <person name="Secka A."/>
            <person name="Antonio M."/>
            <person name="Oren A."/>
            <person name="Chaudhuri R.R."/>
            <person name="La Ragione R."/>
            <person name="Hildebrand F."/>
            <person name="Pallen M.J."/>
        </authorList>
    </citation>
    <scope>NUCLEOTIDE SEQUENCE</scope>
    <source>
        <strain evidence="3">ChiSxjej1B13-7958</strain>
    </source>
</reference>
<organism evidence="3 4">
    <name type="scientific">Candidatus Caccousia avicola</name>
    <dbReference type="NCBI Taxonomy" id="2840721"/>
    <lineage>
        <taxon>Bacteria</taxon>
        <taxon>Bacillati</taxon>
        <taxon>Bacillota</taxon>
        <taxon>Clostridia</taxon>
        <taxon>Eubacteriales</taxon>
        <taxon>Oscillospiraceae</taxon>
        <taxon>Oscillospiraceae incertae sedis</taxon>
        <taxon>Candidatus Caccousia</taxon>
    </lineage>
</organism>
<evidence type="ECO:0000259" key="2">
    <source>
        <dbReference type="SMART" id="SM00093"/>
    </source>
</evidence>
<dbReference type="PANTHER" id="PTHR11461">
    <property type="entry name" value="SERINE PROTEASE INHIBITOR, SERPIN"/>
    <property type="match status" value="1"/>
</dbReference>
<dbReference type="InterPro" id="IPR042185">
    <property type="entry name" value="Serpin_sf_2"/>
</dbReference>
<dbReference type="Gene3D" id="2.30.39.10">
    <property type="entry name" value="Alpha-1-antitrypsin, domain 1"/>
    <property type="match status" value="1"/>
</dbReference>
<comment type="caution">
    <text evidence="3">The sequence shown here is derived from an EMBL/GenBank/DDBJ whole genome shotgun (WGS) entry which is preliminary data.</text>
</comment>
<dbReference type="Pfam" id="PF00079">
    <property type="entry name" value="Serpin"/>
    <property type="match status" value="1"/>
</dbReference>
<dbReference type="PROSITE" id="PS00284">
    <property type="entry name" value="SERPIN"/>
    <property type="match status" value="1"/>
</dbReference>
<protein>
    <recommendedName>
        <fullName evidence="2">Serpin domain-containing protein</fullName>
    </recommendedName>
</protein>